<dbReference type="EMBL" id="JBHSEW010000003">
    <property type="protein sequence ID" value="MFC4621605.1"/>
    <property type="molecule type" value="Genomic_DNA"/>
</dbReference>
<dbReference type="RefSeq" id="WP_377724590.1">
    <property type="nucleotide sequence ID" value="NZ_JBHSEW010000003.1"/>
</dbReference>
<protein>
    <submittedName>
        <fullName evidence="1">Uncharacterized protein</fullName>
    </submittedName>
</protein>
<keyword evidence="2" id="KW-1185">Reference proteome</keyword>
<proteinExistence type="predicted"/>
<name>A0ABV9GY53_9BURK</name>
<organism evidence="1 2">
    <name type="scientific">Comamonas nitrativorans</name>
    <dbReference type="NCBI Taxonomy" id="108437"/>
    <lineage>
        <taxon>Bacteria</taxon>
        <taxon>Pseudomonadati</taxon>
        <taxon>Pseudomonadota</taxon>
        <taxon>Betaproteobacteria</taxon>
        <taxon>Burkholderiales</taxon>
        <taxon>Comamonadaceae</taxon>
        <taxon>Comamonas</taxon>
    </lineage>
</organism>
<comment type="caution">
    <text evidence="1">The sequence shown here is derived from an EMBL/GenBank/DDBJ whole genome shotgun (WGS) entry which is preliminary data.</text>
</comment>
<accession>A0ABV9GY53</accession>
<gene>
    <name evidence="1" type="ORF">ACFO3A_05195</name>
</gene>
<dbReference type="Proteomes" id="UP001595967">
    <property type="component" value="Unassembled WGS sequence"/>
</dbReference>
<evidence type="ECO:0000313" key="2">
    <source>
        <dbReference type="Proteomes" id="UP001595967"/>
    </source>
</evidence>
<sequence>MNSGSSYFFIQALASLPCPKGGVNTLFRCRQFERNNPVSEKQCHRIQKNNLLIFNNKNIDINQFIKKRNIFNTPAAACLLACLFFSLESPTLQPSGPMAALGQGWEKPLFLRP</sequence>
<evidence type="ECO:0000313" key="1">
    <source>
        <dbReference type="EMBL" id="MFC4621605.1"/>
    </source>
</evidence>
<reference evidence="2" key="1">
    <citation type="journal article" date="2019" name="Int. J. Syst. Evol. Microbiol.">
        <title>The Global Catalogue of Microorganisms (GCM) 10K type strain sequencing project: providing services to taxonomists for standard genome sequencing and annotation.</title>
        <authorList>
            <consortium name="The Broad Institute Genomics Platform"/>
            <consortium name="The Broad Institute Genome Sequencing Center for Infectious Disease"/>
            <person name="Wu L."/>
            <person name="Ma J."/>
        </authorList>
    </citation>
    <scope>NUCLEOTIDE SEQUENCE [LARGE SCALE GENOMIC DNA]</scope>
    <source>
        <strain evidence="2">JCM 11650</strain>
    </source>
</reference>